<evidence type="ECO:0000256" key="1">
    <source>
        <dbReference type="ARBA" id="ARBA00022729"/>
    </source>
</evidence>
<dbReference type="GO" id="GO:0005615">
    <property type="term" value="C:extracellular space"/>
    <property type="evidence" value="ECO:0007669"/>
    <property type="project" value="TreeGrafter"/>
</dbReference>
<dbReference type="AlphaFoldDB" id="A0A6H5IGP7"/>
<keyword evidence="1" id="KW-0732">Signal</keyword>
<evidence type="ECO:0000256" key="2">
    <source>
        <dbReference type="ARBA" id="ARBA00023108"/>
    </source>
</evidence>
<accession>A0A6H5IGP7</accession>
<proteinExistence type="inferred from homology"/>
<evidence type="ECO:0000256" key="3">
    <source>
        <dbReference type="ARBA" id="ARBA00060902"/>
    </source>
</evidence>
<protein>
    <submittedName>
        <fullName evidence="4">Uncharacterized protein</fullName>
    </submittedName>
</protein>
<dbReference type="Proteomes" id="UP000479190">
    <property type="component" value="Unassembled WGS sequence"/>
</dbReference>
<comment type="similarity">
    <text evidence="3">Belongs to the TO family.</text>
</comment>
<dbReference type="GO" id="GO:0007623">
    <property type="term" value="P:circadian rhythm"/>
    <property type="evidence" value="ECO:0007669"/>
    <property type="project" value="UniProtKB-ARBA"/>
</dbReference>
<dbReference type="InterPro" id="IPR038606">
    <property type="entry name" value="To_sf"/>
</dbReference>
<dbReference type="InterPro" id="IPR010562">
    <property type="entry name" value="Haemolymph_juvenile_hormone-bd"/>
</dbReference>
<dbReference type="Pfam" id="PF06585">
    <property type="entry name" value="JHBP"/>
    <property type="match status" value="1"/>
</dbReference>
<dbReference type="EMBL" id="CADCXV010000850">
    <property type="protein sequence ID" value="CAB0037350.1"/>
    <property type="molecule type" value="Genomic_DNA"/>
</dbReference>
<name>A0A6H5IGP7_9HYME</name>
<dbReference type="SMART" id="SM00700">
    <property type="entry name" value="JHBP"/>
    <property type="match status" value="1"/>
</dbReference>
<dbReference type="OrthoDB" id="8174700at2759"/>
<keyword evidence="2" id="KW-0090">Biological rhythms</keyword>
<sequence>MECECEFQGTCARESTHGVCVYYETWCMMCNSSFLKICKRNDPHLNECIKSSVDMLKPYLKTGIPELHIPPCEPLNVPEVELAQASGPVSVKSAYSNIRVWGPSEFLLKSVKIDLDKDRIRLKLHIPRLEMKCDYKMEGKILLLPIKGNGKAVGNYSDIDAVVTIQGERYNNPATDLTHFRVIEFYCDFDVGHAGVHLENLFNGDETLADAMNLFLNDNWKTVAAEIKPALEETVSKLFKDFSNKIYAKYPMDTLLPL</sequence>
<dbReference type="PANTHER" id="PTHR11008:SF39">
    <property type="entry name" value="CIRCADIAN CLOCK-CONTROLLED PROTEIN-LIKE PROTEIN"/>
    <property type="match status" value="1"/>
</dbReference>
<keyword evidence="5" id="KW-1185">Reference proteome</keyword>
<dbReference type="FunFam" id="3.15.10.30:FF:000001">
    <property type="entry name" value="Takeout-like protein 1"/>
    <property type="match status" value="1"/>
</dbReference>
<dbReference type="Gene3D" id="3.15.10.30">
    <property type="entry name" value="Haemolymph juvenile hormone binding protein"/>
    <property type="match status" value="1"/>
</dbReference>
<organism evidence="4 5">
    <name type="scientific">Trichogramma brassicae</name>
    <dbReference type="NCBI Taxonomy" id="86971"/>
    <lineage>
        <taxon>Eukaryota</taxon>
        <taxon>Metazoa</taxon>
        <taxon>Ecdysozoa</taxon>
        <taxon>Arthropoda</taxon>
        <taxon>Hexapoda</taxon>
        <taxon>Insecta</taxon>
        <taxon>Pterygota</taxon>
        <taxon>Neoptera</taxon>
        <taxon>Endopterygota</taxon>
        <taxon>Hymenoptera</taxon>
        <taxon>Apocrita</taxon>
        <taxon>Proctotrupomorpha</taxon>
        <taxon>Chalcidoidea</taxon>
        <taxon>Trichogrammatidae</taxon>
        <taxon>Trichogramma</taxon>
    </lineage>
</organism>
<evidence type="ECO:0000313" key="5">
    <source>
        <dbReference type="Proteomes" id="UP000479190"/>
    </source>
</evidence>
<evidence type="ECO:0000313" key="4">
    <source>
        <dbReference type="EMBL" id="CAB0037350.1"/>
    </source>
</evidence>
<gene>
    <name evidence="4" type="ORF">TBRA_LOCUS9181</name>
</gene>
<dbReference type="PANTHER" id="PTHR11008">
    <property type="entry name" value="PROTEIN TAKEOUT-LIKE PROTEIN"/>
    <property type="match status" value="1"/>
</dbReference>
<reference evidence="4 5" key="1">
    <citation type="submission" date="2020-02" db="EMBL/GenBank/DDBJ databases">
        <authorList>
            <person name="Ferguson B K."/>
        </authorList>
    </citation>
    <scope>NUCLEOTIDE SEQUENCE [LARGE SCALE GENOMIC DNA]</scope>
</reference>